<dbReference type="Proteomes" id="UP000015106">
    <property type="component" value="Chromosome 4"/>
</dbReference>
<evidence type="ECO:0000313" key="2">
    <source>
        <dbReference type="EnsemblPlants" id="TuG1812G0400000111.01.T01.cds424203"/>
    </source>
</evidence>
<evidence type="ECO:0000256" key="1">
    <source>
        <dbReference type="SAM" id="MobiDB-lite"/>
    </source>
</evidence>
<reference evidence="3" key="1">
    <citation type="journal article" date="2013" name="Nature">
        <title>Draft genome of the wheat A-genome progenitor Triticum urartu.</title>
        <authorList>
            <person name="Ling H.Q."/>
            <person name="Zhao S."/>
            <person name="Liu D."/>
            <person name="Wang J."/>
            <person name="Sun H."/>
            <person name="Zhang C."/>
            <person name="Fan H."/>
            <person name="Li D."/>
            <person name="Dong L."/>
            <person name="Tao Y."/>
            <person name="Gao C."/>
            <person name="Wu H."/>
            <person name="Li Y."/>
            <person name="Cui Y."/>
            <person name="Guo X."/>
            <person name="Zheng S."/>
            <person name="Wang B."/>
            <person name="Yu K."/>
            <person name="Liang Q."/>
            <person name="Yang W."/>
            <person name="Lou X."/>
            <person name="Chen J."/>
            <person name="Feng M."/>
            <person name="Jian J."/>
            <person name="Zhang X."/>
            <person name="Luo G."/>
            <person name="Jiang Y."/>
            <person name="Liu J."/>
            <person name="Wang Z."/>
            <person name="Sha Y."/>
            <person name="Zhang B."/>
            <person name="Wu H."/>
            <person name="Tang D."/>
            <person name="Shen Q."/>
            <person name="Xue P."/>
            <person name="Zou S."/>
            <person name="Wang X."/>
            <person name="Liu X."/>
            <person name="Wang F."/>
            <person name="Yang Y."/>
            <person name="An X."/>
            <person name="Dong Z."/>
            <person name="Zhang K."/>
            <person name="Zhang X."/>
            <person name="Luo M.C."/>
            <person name="Dvorak J."/>
            <person name="Tong Y."/>
            <person name="Wang J."/>
            <person name="Yang H."/>
            <person name="Li Z."/>
            <person name="Wang D."/>
            <person name="Zhang A."/>
            <person name="Wang J."/>
        </authorList>
    </citation>
    <scope>NUCLEOTIDE SEQUENCE</scope>
    <source>
        <strain evidence="3">cv. G1812</strain>
    </source>
</reference>
<organism evidence="2 3">
    <name type="scientific">Triticum urartu</name>
    <name type="common">Red wild einkorn</name>
    <name type="synonym">Crithodium urartu</name>
    <dbReference type="NCBI Taxonomy" id="4572"/>
    <lineage>
        <taxon>Eukaryota</taxon>
        <taxon>Viridiplantae</taxon>
        <taxon>Streptophyta</taxon>
        <taxon>Embryophyta</taxon>
        <taxon>Tracheophyta</taxon>
        <taxon>Spermatophyta</taxon>
        <taxon>Magnoliopsida</taxon>
        <taxon>Liliopsida</taxon>
        <taxon>Poales</taxon>
        <taxon>Poaceae</taxon>
        <taxon>BOP clade</taxon>
        <taxon>Pooideae</taxon>
        <taxon>Triticodae</taxon>
        <taxon>Triticeae</taxon>
        <taxon>Triticinae</taxon>
        <taxon>Triticum</taxon>
    </lineage>
</organism>
<dbReference type="EnsemblPlants" id="TuG1812G0400000111.01.T01">
    <property type="protein sequence ID" value="TuG1812G0400000111.01.T01.cds424203"/>
    <property type="gene ID" value="TuG1812G0400000111.01"/>
</dbReference>
<reference evidence="2" key="3">
    <citation type="submission" date="2022-06" db="UniProtKB">
        <authorList>
            <consortium name="EnsemblPlants"/>
        </authorList>
    </citation>
    <scope>IDENTIFICATION</scope>
</reference>
<feature type="region of interest" description="Disordered" evidence="1">
    <location>
        <begin position="1"/>
        <end position="32"/>
    </location>
</feature>
<evidence type="ECO:0000313" key="3">
    <source>
        <dbReference type="Proteomes" id="UP000015106"/>
    </source>
</evidence>
<keyword evidence="3" id="KW-1185">Reference proteome</keyword>
<name>A0A8R7Q142_TRIUA</name>
<reference evidence="2" key="2">
    <citation type="submission" date="2018-03" db="EMBL/GenBank/DDBJ databases">
        <title>The Triticum urartu genome reveals the dynamic nature of wheat genome evolution.</title>
        <authorList>
            <person name="Ling H."/>
            <person name="Ma B."/>
            <person name="Shi X."/>
            <person name="Liu H."/>
            <person name="Dong L."/>
            <person name="Sun H."/>
            <person name="Cao Y."/>
            <person name="Gao Q."/>
            <person name="Zheng S."/>
            <person name="Li Y."/>
            <person name="Yu Y."/>
            <person name="Du H."/>
            <person name="Qi M."/>
            <person name="Li Y."/>
            <person name="Yu H."/>
            <person name="Cui Y."/>
            <person name="Wang N."/>
            <person name="Chen C."/>
            <person name="Wu H."/>
            <person name="Zhao Y."/>
            <person name="Zhang J."/>
            <person name="Li Y."/>
            <person name="Zhou W."/>
            <person name="Zhang B."/>
            <person name="Hu W."/>
            <person name="Eijk M."/>
            <person name="Tang J."/>
            <person name="Witsenboer H."/>
            <person name="Zhao S."/>
            <person name="Li Z."/>
            <person name="Zhang A."/>
            <person name="Wang D."/>
            <person name="Liang C."/>
        </authorList>
    </citation>
    <scope>NUCLEOTIDE SEQUENCE [LARGE SCALE GENOMIC DNA]</scope>
    <source>
        <strain evidence="2">cv. G1812</strain>
    </source>
</reference>
<dbReference type="AlphaFoldDB" id="A0A8R7Q142"/>
<dbReference type="Gramene" id="TuG1812G0400000111.01.T01">
    <property type="protein sequence ID" value="TuG1812G0400000111.01.T01.cds424203"/>
    <property type="gene ID" value="TuG1812G0400000111.01"/>
</dbReference>
<proteinExistence type="predicted"/>
<feature type="compositionally biased region" description="Polar residues" evidence="1">
    <location>
        <begin position="50"/>
        <end position="64"/>
    </location>
</feature>
<protein>
    <submittedName>
        <fullName evidence="2">Uncharacterized protein</fullName>
    </submittedName>
</protein>
<sequence length="64" mass="7406">MTQNQCPIPHKLKAPYHSNHPTKAPIERKKNRSMMSKYNQLRGRFADIPNSPTTQAEQLSCQWA</sequence>
<accession>A0A8R7Q142</accession>
<feature type="region of interest" description="Disordered" evidence="1">
    <location>
        <begin position="44"/>
        <end position="64"/>
    </location>
</feature>